<keyword evidence="3" id="KW-1185">Reference proteome</keyword>
<dbReference type="Proteomes" id="UP001500016">
    <property type="component" value="Unassembled WGS sequence"/>
</dbReference>
<dbReference type="RefSeq" id="WP_344531545.1">
    <property type="nucleotide sequence ID" value="NZ_BAAAPE010000013.1"/>
</dbReference>
<name>A0ABN2W9N6_9ACTN</name>
<keyword evidence="1" id="KW-0812">Transmembrane</keyword>
<organism evidence="2 3">
    <name type="scientific">Streptomyces albiaxialis</name>
    <dbReference type="NCBI Taxonomy" id="329523"/>
    <lineage>
        <taxon>Bacteria</taxon>
        <taxon>Bacillati</taxon>
        <taxon>Actinomycetota</taxon>
        <taxon>Actinomycetes</taxon>
        <taxon>Kitasatosporales</taxon>
        <taxon>Streptomycetaceae</taxon>
        <taxon>Streptomyces</taxon>
    </lineage>
</organism>
<keyword evidence="1" id="KW-1133">Transmembrane helix</keyword>
<evidence type="ECO:0000313" key="3">
    <source>
        <dbReference type="Proteomes" id="UP001500016"/>
    </source>
</evidence>
<evidence type="ECO:0000313" key="2">
    <source>
        <dbReference type="EMBL" id="GAA2087324.1"/>
    </source>
</evidence>
<feature type="transmembrane region" description="Helical" evidence="1">
    <location>
        <begin position="54"/>
        <end position="75"/>
    </location>
</feature>
<reference evidence="2 3" key="1">
    <citation type="journal article" date="2019" name="Int. J. Syst. Evol. Microbiol.">
        <title>The Global Catalogue of Microorganisms (GCM) 10K type strain sequencing project: providing services to taxonomists for standard genome sequencing and annotation.</title>
        <authorList>
            <consortium name="The Broad Institute Genomics Platform"/>
            <consortium name="The Broad Institute Genome Sequencing Center for Infectious Disease"/>
            <person name="Wu L."/>
            <person name="Ma J."/>
        </authorList>
    </citation>
    <scope>NUCLEOTIDE SEQUENCE [LARGE SCALE GENOMIC DNA]</scope>
    <source>
        <strain evidence="2 3">JCM 15478</strain>
    </source>
</reference>
<comment type="caution">
    <text evidence="2">The sequence shown here is derived from an EMBL/GenBank/DDBJ whole genome shotgun (WGS) entry which is preliminary data.</text>
</comment>
<accession>A0ABN2W9N6</accession>
<proteinExistence type="predicted"/>
<sequence>MATDETARPVGVICPRCGSSEARTVDEARVGKGALRKELNSRLQKGPEKSGDGCVHFIEGMVLTGIGAALAYTGVDQDKPLYLAGGVALALICFFGTIAVVRGDRREKSAEEDGLAKADWLWRPAHYCYACEGVFCPGGTPWPGVLTPDQFKKMVWTEAGYGDQLTDKAKSAEIPPGTLPWY</sequence>
<evidence type="ECO:0000256" key="1">
    <source>
        <dbReference type="SAM" id="Phobius"/>
    </source>
</evidence>
<keyword evidence="1" id="KW-0472">Membrane</keyword>
<feature type="transmembrane region" description="Helical" evidence="1">
    <location>
        <begin position="81"/>
        <end position="101"/>
    </location>
</feature>
<dbReference type="EMBL" id="BAAAPE010000013">
    <property type="protein sequence ID" value="GAA2087324.1"/>
    <property type="molecule type" value="Genomic_DNA"/>
</dbReference>
<gene>
    <name evidence="2" type="ORF">GCM10009801_50240</name>
</gene>
<protein>
    <submittedName>
        <fullName evidence="2">Uncharacterized protein</fullName>
    </submittedName>
</protein>